<evidence type="ECO:0000256" key="1">
    <source>
        <dbReference type="ARBA" id="ARBA00004571"/>
    </source>
</evidence>
<reference evidence="14" key="1">
    <citation type="submission" date="2018-09" db="EMBL/GenBank/DDBJ databases">
        <title>Chryseolinea sp. KIS68-18 isolated from soil.</title>
        <authorList>
            <person name="Weon H.-Y."/>
            <person name="Kwon S.-W."/>
            <person name="Lee S.A."/>
        </authorList>
    </citation>
    <scope>NUCLEOTIDE SEQUENCE [LARGE SCALE GENOMIC DNA]</scope>
    <source>
        <strain evidence="14">KIS68-18</strain>
    </source>
</reference>
<keyword evidence="8 10" id="KW-0472">Membrane</keyword>
<evidence type="ECO:0000256" key="11">
    <source>
        <dbReference type="RuleBase" id="RU003357"/>
    </source>
</evidence>
<dbReference type="PROSITE" id="PS52016">
    <property type="entry name" value="TONB_DEPENDENT_REC_3"/>
    <property type="match status" value="1"/>
</dbReference>
<comment type="subcellular location">
    <subcellularLocation>
        <location evidence="1 10">Cell outer membrane</location>
        <topology evidence="1 10">Multi-pass membrane protein</topology>
    </subcellularLocation>
</comment>
<dbReference type="Pfam" id="PF13715">
    <property type="entry name" value="CarbopepD_reg_2"/>
    <property type="match status" value="1"/>
</dbReference>
<dbReference type="AlphaFoldDB" id="A0A385SWQ1"/>
<dbReference type="InterPro" id="IPR036942">
    <property type="entry name" value="Beta-barrel_TonB_sf"/>
</dbReference>
<dbReference type="InterPro" id="IPR023996">
    <property type="entry name" value="TonB-dep_OMP_SusC/RagA"/>
</dbReference>
<evidence type="ECO:0000256" key="2">
    <source>
        <dbReference type="ARBA" id="ARBA00022448"/>
    </source>
</evidence>
<dbReference type="Proteomes" id="UP000266183">
    <property type="component" value="Chromosome"/>
</dbReference>
<protein>
    <submittedName>
        <fullName evidence="13">SusC/RagA family TonB-linked outer membrane protein</fullName>
    </submittedName>
</protein>
<evidence type="ECO:0000313" key="13">
    <source>
        <dbReference type="EMBL" id="AYB34415.1"/>
    </source>
</evidence>
<dbReference type="SMART" id="SM00965">
    <property type="entry name" value="STN"/>
    <property type="match status" value="1"/>
</dbReference>
<dbReference type="NCBIfam" id="TIGR04057">
    <property type="entry name" value="SusC_RagA_signa"/>
    <property type="match status" value="1"/>
</dbReference>
<dbReference type="NCBIfam" id="TIGR04056">
    <property type="entry name" value="OMP_RagA_SusC"/>
    <property type="match status" value="1"/>
</dbReference>
<evidence type="ECO:0000256" key="3">
    <source>
        <dbReference type="ARBA" id="ARBA00022452"/>
    </source>
</evidence>
<dbReference type="SUPFAM" id="SSF49464">
    <property type="entry name" value="Carboxypeptidase regulatory domain-like"/>
    <property type="match status" value="1"/>
</dbReference>
<dbReference type="Gene3D" id="2.60.40.1120">
    <property type="entry name" value="Carboxypeptidase-like, regulatory domain"/>
    <property type="match status" value="1"/>
</dbReference>
<dbReference type="EMBL" id="CP032382">
    <property type="protein sequence ID" value="AYB34415.1"/>
    <property type="molecule type" value="Genomic_DNA"/>
</dbReference>
<comment type="similarity">
    <text evidence="10 11">Belongs to the TonB-dependent receptor family.</text>
</comment>
<evidence type="ECO:0000256" key="9">
    <source>
        <dbReference type="ARBA" id="ARBA00023237"/>
    </source>
</evidence>
<gene>
    <name evidence="13" type="ORF">D4L85_29245</name>
</gene>
<dbReference type="InterPro" id="IPR012910">
    <property type="entry name" value="Plug_dom"/>
</dbReference>
<dbReference type="FunFam" id="2.170.130.10:FF:000008">
    <property type="entry name" value="SusC/RagA family TonB-linked outer membrane protein"/>
    <property type="match status" value="1"/>
</dbReference>
<dbReference type="KEGG" id="chk:D4L85_29245"/>
<name>A0A385SWQ1_9BACT</name>
<keyword evidence="6" id="KW-0408">Iron</keyword>
<dbReference type="Gene3D" id="3.55.50.30">
    <property type="match status" value="1"/>
</dbReference>
<keyword evidence="3 10" id="KW-1134">Transmembrane beta strand</keyword>
<proteinExistence type="inferred from homology"/>
<keyword evidence="14" id="KW-1185">Reference proteome</keyword>
<evidence type="ECO:0000256" key="6">
    <source>
        <dbReference type="ARBA" id="ARBA00023004"/>
    </source>
</evidence>
<sequence>MEHFIKPNVKVMKKTLRHYFGRSREQRTHTLTKSAMLALIFASLSMLPLQARDTARAGEKISVSFHETSLKEAFTILESKTPYRFFYNHKVVDTSRKVTLAFTNSTIHNVLAELFRNSSITYKIKGDQIVLKKKREMASSGTTSFSTLEEDDSGDGATPVADEAIAMISTVAFAVTGSVIDENGQPMPGVNVIEKGTTNGTSTDKDGVYKISVQDDNATLVISFIGYVAQEVPINGRAQINVNMTPDVHALQEVVVVGYGTQRKSDLTGAVSSVKADDIKKMPIATVDQALQGRASGVTVTSNSGSPGTPVQIRVRGVGTINNSSPLFVVDGYPVDNISFLNASDIASMEVLKDASATAIYGSRGANGVILITTRSGKKSENTVIAFDSYIGFSKMWRKPGLLNASQWGMLNTEAQNNAGNPIIFPELANYQTLGKGTDWINEVTRTAVTRNNNLSISGGTDKVTYFISANNYKQEGIVNKTDFERTSVRLNTSVKAKSWLTVGENLTVESSTQHKVNEDDEWSSILIEASNIDPVTKVRNPDGTYASTKYMDTSNPVAAINYTNAYSKQFNVVGNVFGEVNFSKSLQFRSNIGVTYLFGKDQNFIPVYTVSTSQRNEISSLQNSSTNGTTWTWSNYFTYNKSFGQHDLSVLAGTEAYNTFVEYFDTRVTNLIDDNGQFRYVDNALNIYATSTGKPTDMKRIASLFGRVNYNFADKYLFTANIRRDGSSNFVNKRYGVFPSFSAGWQIGKENFMTNVAFLSSLKLRAGWGSIGNEKIPAFGYLNPGKLGQSYPFNNQITNGITFPNVANPNLHWETTNTTNIGIDGALFNDNLTFTAEYYIKRTKDMLVAIPPPSHTGIQDFPYQNVGVMENKGFELDLNYSSNASGKFSYKVGGNFSMFRNKVVNLGGLDQIEDAPLRNQGNVSVTKVGSPVAQFQGYKTDGLFQNEAEVLAHVDNDGNLLQPDAAPGDIRYAKGSDGQLFFGTIGNPLPKFTYGFNAQLNYGAFDLSIFIQGIYGNDVFNGTKVYTERPDAAYNLSTRMLNRWTGEGSTNDAHYPRLNAADANNNWFSDRYVEKGSYMRVKNVQLGYNLPKALLEKMKIQTLRFYVGATNLFTVTKYTGFDPEIGTGYYGSLDLGIDRATYPQPRIFTGGLNLTF</sequence>
<organism evidence="13 14">
    <name type="scientific">Chryseolinea soli</name>
    <dbReference type="NCBI Taxonomy" id="2321403"/>
    <lineage>
        <taxon>Bacteria</taxon>
        <taxon>Pseudomonadati</taxon>
        <taxon>Bacteroidota</taxon>
        <taxon>Cytophagia</taxon>
        <taxon>Cytophagales</taxon>
        <taxon>Fulvivirgaceae</taxon>
        <taxon>Chryseolinea</taxon>
    </lineage>
</organism>
<dbReference type="InterPro" id="IPR037066">
    <property type="entry name" value="Plug_dom_sf"/>
</dbReference>
<evidence type="ECO:0000256" key="7">
    <source>
        <dbReference type="ARBA" id="ARBA00023077"/>
    </source>
</evidence>
<feature type="domain" description="Secretin/TonB short N-terminal" evidence="12">
    <location>
        <begin position="83"/>
        <end position="134"/>
    </location>
</feature>
<dbReference type="GO" id="GO:0006826">
    <property type="term" value="P:iron ion transport"/>
    <property type="evidence" value="ECO:0007669"/>
    <property type="project" value="UniProtKB-KW"/>
</dbReference>
<keyword evidence="4" id="KW-0410">Iron transport</keyword>
<keyword evidence="9 10" id="KW-0998">Cell outer membrane</keyword>
<dbReference type="SUPFAM" id="SSF56935">
    <property type="entry name" value="Porins"/>
    <property type="match status" value="1"/>
</dbReference>
<evidence type="ECO:0000256" key="10">
    <source>
        <dbReference type="PROSITE-ProRule" id="PRU01360"/>
    </source>
</evidence>
<evidence type="ECO:0000259" key="12">
    <source>
        <dbReference type="SMART" id="SM00965"/>
    </source>
</evidence>
<dbReference type="Gene3D" id="2.40.170.20">
    <property type="entry name" value="TonB-dependent receptor, beta-barrel domain"/>
    <property type="match status" value="1"/>
</dbReference>
<keyword evidence="2 10" id="KW-0813">Transport</keyword>
<dbReference type="Pfam" id="PF07715">
    <property type="entry name" value="Plug"/>
    <property type="match status" value="1"/>
</dbReference>
<evidence type="ECO:0000256" key="8">
    <source>
        <dbReference type="ARBA" id="ARBA00023136"/>
    </source>
</evidence>
<dbReference type="Pfam" id="PF00593">
    <property type="entry name" value="TonB_dep_Rec_b-barrel"/>
    <property type="match status" value="1"/>
</dbReference>
<dbReference type="InterPro" id="IPR039426">
    <property type="entry name" value="TonB-dep_rcpt-like"/>
</dbReference>
<dbReference type="GO" id="GO:0009279">
    <property type="term" value="C:cell outer membrane"/>
    <property type="evidence" value="ECO:0007669"/>
    <property type="project" value="UniProtKB-SubCell"/>
</dbReference>
<dbReference type="InterPro" id="IPR011662">
    <property type="entry name" value="Secretin/TonB_short_N"/>
</dbReference>
<keyword evidence="7 11" id="KW-0798">TonB box</keyword>
<evidence type="ECO:0000256" key="4">
    <source>
        <dbReference type="ARBA" id="ARBA00022496"/>
    </source>
</evidence>
<evidence type="ECO:0000256" key="5">
    <source>
        <dbReference type="ARBA" id="ARBA00022692"/>
    </source>
</evidence>
<accession>A0A385SWQ1</accession>
<dbReference type="Pfam" id="PF07660">
    <property type="entry name" value="STN"/>
    <property type="match status" value="1"/>
</dbReference>
<evidence type="ECO:0000313" key="14">
    <source>
        <dbReference type="Proteomes" id="UP000266183"/>
    </source>
</evidence>
<dbReference type="InterPro" id="IPR023997">
    <property type="entry name" value="TonB-dep_OMP_SusC/RagA_CS"/>
</dbReference>
<dbReference type="Gene3D" id="2.170.130.10">
    <property type="entry name" value="TonB-dependent receptor, plug domain"/>
    <property type="match status" value="1"/>
</dbReference>
<keyword evidence="5 10" id="KW-0812">Transmembrane</keyword>
<dbReference type="InterPro" id="IPR000531">
    <property type="entry name" value="Beta-barrel_TonB"/>
</dbReference>
<dbReference type="InterPro" id="IPR008969">
    <property type="entry name" value="CarboxyPept-like_regulatory"/>
</dbReference>
<keyword evidence="4" id="KW-0406">Ion transport</keyword>